<gene>
    <name evidence="10 13" type="primary">galT</name>
    <name evidence="13" type="ORF">CLOSTASPAR_02264</name>
</gene>
<dbReference type="AlphaFoldDB" id="C0CZ37"/>
<dbReference type="InterPro" id="IPR023425">
    <property type="entry name" value="GalP_uridyl_Trfase_II_CS"/>
</dbReference>
<dbReference type="InterPro" id="IPR005850">
    <property type="entry name" value="GalP_Utransf_C"/>
</dbReference>
<evidence type="ECO:0000259" key="12">
    <source>
        <dbReference type="Pfam" id="PF02744"/>
    </source>
</evidence>
<dbReference type="EMBL" id="ACCJ01000134">
    <property type="protein sequence ID" value="EEG55653.1"/>
    <property type="molecule type" value="Genomic_DNA"/>
</dbReference>
<dbReference type="PIRSF" id="PIRSF006005">
    <property type="entry name" value="GalT_BS"/>
    <property type="match status" value="1"/>
</dbReference>
<dbReference type="HAMAP" id="MF_00571">
    <property type="entry name" value="GalP_UDP_trans"/>
    <property type="match status" value="1"/>
</dbReference>
<dbReference type="Proteomes" id="UP000004756">
    <property type="component" value="Unassembled WGS sequence"/>
</dbReference>
<dbReference type="InterPro" id="IPR000766">
    <property type="entry name" value="GalP_uridyl_Trfase_II"/>
</dbReference>
<comment type="caution">
    <text evidence="13">The sequence shown here is derived from an EMBL/GenBank/DDBJ whole genome shotgun (WGS) entry which is preliminary data.</text>
</comment>
<dbReference type="EC" id="2.7.7.12" evidence="10"/>
<evidence type="ECO:0000256" key="8">
    <source>
        <dbReference type="ARBA" id="ARBA00023144"/>
    </source>
</evidence>
<feature type="domain" description="Galactose-1-phosphate uridyl transferase N-terminal" evidence="11">
    <location>
        <begin position="19"/>
        <end position="230"/>
    </location>
</feature>
<dbReference type="UniPathway" id="UPA00214"/>
<dbReference type="PANTHER" id="PTHR39191:SF1">
    <property type="entry name" value="DUF4922 DOMAIN-CONTAINING PROTEIN"/>
    <property type="match status" value="1"/>
</dbReference>
<dbReference type="RefSeq" id="WP_007710215.1">
    <property type="nucleotide sequence ID" value="NZ_CP102272.1"/>
</dbReference>
<evidence type="ECO:0000313" key="14">
    <source>
        <dbReference type="Proteomes" id="UP000004756"/>
    </source>
</evidence>
<keyword evidence="5 10" id="KW-0963">Cytoplasm</keyword>
<evidence type="ECO:0000256" key="2">
    <source>
        <dbReference type="ARBA" id="ARBA00004496"/>
    </source>
</evidence>
<keyword evidence="9 10" id="KW-0119">Carbohydrate metabolism</keyword>
<evidence type="ECO:0000256" key="1">
    <source>
        <dbReference type="ARBA" id="ARBA00001107"/>
    </source>
</evidence>
<feature type="domain" description="Galactose-1-phosphate uridyl transferase C-terminal" evidence="12">
    <location>
        <begin position="246"/>
        <end position="422"/>
    </location>
</feature>
<protein>
    <recommendedName>
        <fullName evidence="10">Galactose-1-phosphate uridylyltransferase</fullName>
        <shortName evidence="10">Gal-1-P uridylyltransferase</shortName>
        <ecNumber evidence="10">2.7.7.12</ecNumber>
    </recommendedName>
    <alternativeName>
        <fullName evidence="10">UDP-glucose--hexose-1-phosphate uridylyltransferase</fullName>
    </alternativeName>
</protein>
<dbReference type="HOGENOM" id="CLU_047799_0_0_9"/>
<keyword evidence="7 10" id="KW-0548">Nucleotidyltransferase</keyword>
<dbReference type="PROSITE" id="PS01163">
    <property type="entry name" value="GAL_P_UDP_TRANSF_II"/>
    <property type="match status" value="1"/>
</dbReference>
<evidence type="ECO:0000259" key="11">
    <source>
        <dbReference type="Pfam" id="PF01087"/>
    </source>
</evidence>
<comment type="similarity">
    <text evidence="4 10">Belongs to the galactose-1-phosphate uridylyltransferase type 2 family.</text>
</comment>
<comment type="subcellular location">
    <subcellularLocation>
        <location evidence="2 10">Cytoplasm</location>
    </subcellularLocation>
</comment>
<keyword evidence="6 10" id="KW-0808">Transferase</keyword>
<reference evidence="13 14" key="1">
    <citation type="submission" date="2009-02" db="EMBL/GenBank/DDBJ databases">
        <title>Draft genome sequence of Clostridium asparagiforme (DSM 15981).</title>
        <authorList>
            <person name="Sudarsanam P."/>
            <person name="Ley R."/>
            <person name="Guruge J."/>
            <person name="Turnbaugh P.J."/>
            <person name="Mahowald M."/>
            <person name="Liep D."/>
            <person name="Gordon J."/>
        </authorList>
    </citation>
    <scope>NUCLEOTIDE SEQUENCE [LARGE SCALE GENOMIC DNA]</scope>
    <source>
        <strain evidence="13 14">DSM 15981</strain>
    </source>
</reference>
<accession>C0CZ37</accession>
<evidence type="ECO:0000256" key="4">
    <source>
        <dbReference type="ARBA" id="ARBA00008706"/>
    </source>
</evidence>
<dbReference type="InterPro" id="IPR005849">
    <property type="entry name" value="GalP_Utransf_N"/>
</dbReference>
<evidence type="ECO:0000256" key="3">
    <source>
        <dbReference type="ARBA" id="ARBA00004947"/>
    </source>
</evidence>
<evidence type="ECO:0000256" key="7">
    <source>
        <dbReference type="ARBA" id="ARBA00022695"/>
    </source>
</evidence>
<comment type="catalytic activity">
    <reaction evidence="1 10">
        <text>alpha-D-galactose 1-phosphate + UDP-alpha-D-glucose = alpha-D-glucose 1-phosphate + UDP-alpha-D-galactose</text>
        <dbReference type="Rhea" id="RHEA:13989"/>
        <dbReference type="ChEBI" id="CHEBI:58336"/>
        <dbReference type="ChEBI" id="CHEBI:58601"/>
        <dbReference type="ChEBI" id="CHEBI:58885"/>
        <dbReference type="ChEBI" id="CHEBI:66914"/>
        <dbReference type="EC" id="2.7.7.12"/>
    </reaction>
</comment>
<evidence type="ECO:0000313" key="13">
    <source>
        <dbReference type="EMBL" id="EEG55653.1"/>
    </source>
</evidence>
<organism evidence="13 14">
    <name type="scientific">[Clostridium] asparagiforme DSM 15981</name>
    <dbReference type="NCBI Taxonomy" id="518636"/>
    <lineage>
        <taxon>Bacteria</taxon>
        <taxon>Bacillati</taxon>
        <taxon>Bacillota</taxon>
        <taxon>Clostridia</taxon>
        <taxon>Lachnospirales</taxon>
        <taxon>Lachnospiraceae</taxon>
        <taxon>Enterocloster</taxon>
    </lineage>
</organism>
<sequence length="506" mass="57482">MIDDAIRGLVEYGLETGLIEREDAIYARNQILDVMGLSEYREPEAPRAYAGLEEILKELLDDACARGLLESDSVVYRDLFDTRLMNCLMPRPSEVNREFWKRYGQSPETATEYYYKLSQDSDYIRRYRIKKDMKWTADTRYGRLDITVNLSKPEKDPKAIAAAKLAKQSGYPKCQLCMENVGYAGRTNHPARNNHRVIPITVNGGEWGFQYSPYVYYNEHCIVFNGEHIPMKIERATFVKLFDFIKLFPHYFLGSNADLPIVGGSILSHDHFQGGHYTFAMAKAPIEKHFTLEGFEDVEAGIVFWPMSVLRLRCGDSDRLVELGDRVLAAWRGYSDEAAFIFAETDGEPHNTITPIARKVGDKFELDLVLRNNLTTEEFPLGVYHPHQELHHIKKENIGLIEVMGLAVLPSRLKKELADLADFIAEGRDIRADEELAKHADWVEEFLPRYAAAGVTVTRENVNGILRTEVGNVFARVLEDAGVYKCDENGRAAFGRFLASVGFAEA</sequence>
<dbReference type="GO" id="GO:0008108">
    <property type="term" value="F:UDP-glucose:hexose-1-phosphate uridylyltransferase activity"/>
    <property type="evidence" value="ECO:0007669"/>
    <property type="project" value="UniProtKB-UniRule"/>
</dbReference>
<evidence type="ECO:0000256" key="6">
    <source>
        <dbReference type="ARBA" id="ARBA00022679"/>
    </source>
</evidence>
<proteinExistence type="inferred from homology"/>
<keyword evidence="14" id="KW-1185">Reference proteome</keyword>
<name>C0CZ37_9FIRM</name>
<dbReference type="NCBIfam" id="NF003629">
    <property type="entry name" value="PRK05270.1-2"/>
    <property type="match status" value="1"/>
</dbReference>
<dbReference type="Pfam" id="PF01087">
    <property type="entry name" value="GalP_UDP_transf"/>
    <property type="match status" value="1"/>
</dbReference>
<evidence type="ECO:0000256" key="5">
    <source>
        <dbReference type="ARBA" id="ARBA00022490"/>
    </source>
</evidence>
<comment type="pathway">
    <text evidence="3 10">Carbohydrate metabolism; galactose metabolism.</text>
</comment>
<keyword evidence="8 10" id="KW-0299">Galactose metabolism</keyword>
<dbReference type="Pfam" id="PF02744">
    <property type="entry name" value="GalP_UDP_tr_C"/>
    <property type="match status" value="1"/>
</dbReference>
<dbReference type="GO" id="GO:0006012">
    <property type="term" value="P:galactose metabolic process"/>
    <property type="evidence" value="ECO:0007669"/>
    <property type="project" value="UniProtKB-UniRule"/>
</dbReference>
<evidence type="ECO:0000256" key="9">
    <source>
        <dbReference type="ARBA" id="ARBA00023277"/>
    </source>
</evidence>
<dbReference type="PANTHER" id="PTHR39191">
    <property type="entry name" value="GALACTOSE-1-PHOSPHATE URIDYLYLTRANSFERASE"/>
    <property type="match status" value="1"/>
</dbReference>
<dbReference type="NCBIfam" id="TIGR01239">
    <property type="entry name" value="galT_2"/>
    <property type="match status" value="1"/>
</dbReference>
<dbReference type="GO" id="GO:0005737">
    <property type="term" value="C:cytoplasm"/>
    <property type="evidence" value="ECO:0007669"/>
    <property type="project" value="UniProtKB-SubCell"/>
</dbReference>
<evidence type="ECO:0000256" key="10">
    <source>
        <dbReference type="HAMAP-Rule" id="MF_00571"/>
    </source>
</evidence>